<evidence type="ECO:0000256" key="6">
    <source>
        <dbReference type="PROSITE-ProRule" id="PRU00284"/>
    </source>
</evidence>
<keyword evidence="8" id="KW-0732">Signal</keyword>
<dbReference type="GO" id="GO:0005886">
    <property type="term" value="C:plasma membrane"/>
    <property type="evidence" value="ECO:0007669"/>
    <property type="project" value="UniProtKB-SubCell"/>
</dbReference>
<dbReference type="CDD" id="cd11386">
    <property type="entry name" value="MCP_signal"/>
    <property type="match status" value="1"/>
</dbReference>
<evidence type="ECO:0000256" key="4">
    <source>
        <dbReference type="ARBA" id="ARBA00023224"/>
    </source>
</evidence>
<evidence type="ECO:0000259" key="10">
    <source>
        <dbReference type="PROSITE" id="PS50885"/>
    </source>
</evidence>
<keyword evidence="7" id="KW-1133">Transmembrane helix</keyword>
<keyword evidence="7" id="KW-0812">Transmembrane</keyword>
<evidence type="ECO:0000256" key="1">
    <source>
        <dbReference type="ARBA" id="ARBA00004236"/>
    </source>
</evidence>
<dbReference type="PANTHER" id="PTHR32089:SF112">
    <property type="entry name" value="LYSOZYME-LIKE PROTEIN-RELATED"/>
    <property type="match status" value="1"/>
</dbReference>
<evidence type="ECO:0000256" key="3">
    <source>
        <dbReference type="ARBA" id="ARBA00023136"/>
    </source>
</evidence>
<keyword evidence="3 7" id="KW-0472">Membrane</keyword>
<evidence type="ECO:0000256" key="8">
    <source>
        <dbReference type="SAM" id="SignalP"/>
    </source>
</evidence>
<accession>A0A4Y8LWM8</accession>
<organism evidence="11 12">
    <name type="scientific">Cohnella luojiensis</name>
    <dbReference type="NCBI Taxonomy" id="652876"/>
    <lineage>
        <taxon>Bacteria</taxon>
        <taxon>Bacillati</taxon>
        <taxon>Bacillota</taxon>
        <taxon>Bacilli</taxon>
        <taxon>Bacillales</taxon>
        <taxon>Paenibacillaceae</taxon>
        <taxon>Cohnella</taxon>
    </lineage>
</organism>
<dbReference type="InterPro" id="IPR003660">
    <property type="entry name" value="HAMP_dom"/>
</dbReference>
<feature type="domain" description="Methyl-accepting transducer" evidence="9">
    <location>
        <begin position="289"/>
        <end position="532"/>
    </location>
</feature>
<keyword evidence="2" id="KW-1003">Cell membrane</keyword>
<feature type="transmembrane region" description="Helical" evidence="7">
    <location>
        <begin position="211"/>
        <end position="230"/>
    </location>
</feature>
<feature type="chain" id="PRO_5021475828" evidence="8">
    <location>
        <begin position="26"/>
        <end position="547"/>
    </location>
</feature>
<evidence type="ECO:0000256" key="5">
    <source>
        <dbReference type="ARBA" id="ARBA00029447"/>
    </source>
</evidence>
<protein>
    <submittedName>
        <fullName evidence="11">Methyl-accepting chemotaxis protein</fullName>
    </submittedName>
</protein>
<proteinExistence type="inferred from homology"/>
<evidence type="ECO:0000313" key="12">
    <source>
        <dbReference type="Proteomes" id="UP000297900"/>
    </source>
</evidence>
<reference evidence="11 12" key="1">
    <citation type="submission" date="2019-03" db="EMBL/GenBank/DDBJ databases">
        <title>Cohnella endophytica sp. nov., a novel endophytic bacterium isolated from bark of Sonneratia apetala.</title>
        <authorList>
            <person name="Tuo L."/>
        </authorList>
    </citation>
    <scope>NUCLEOTIDE SEQUENCE [LARGE SCALE GENOMIC DNA]</scope>
    <source>
        <strain evidence="11 12">CCTCC AB 208254</strain>
    </source>
</reference>
<dbReference type="Gene3D" id="1.10.287.950">
    <property type="entry name" value="Methyl-accepting chemotaxis protein"/>
    <property type="match status" value="1"/>
</dbReference>
<feature type="signal peptide" evidence="8">
    <location>
        <begin position="1"/>
        <end position="25"/>
    </location>
</feature>
<dbReference type="AlphaFoldDB" id="A0A4Y8LWM8"/>
<comment type="caution">
    <text evidence="11">The sequence shown here is derived from an EMBL/GenBank/DDBJ whole genome shotgun (WGS) entry which is preliminary data.</text>
</comment>
<name>A0A4Y8LWM8_9BACL</name>
<dbReference type="GO" id="GO:0006935">
    <property type="term" value="P:chemotaxis"/>
    <property type="evidence" value="ECO:0007669"/>
    <property type="project" value="UniProtKB-ARBA"/>
</dbReference>
<dbReference type="Proteomes" id="UP000297900">
    <property type="component" value="Unassembled WGS sequence"/>
</dbReference>
<evidence type="ECO:0000256" key="7">
    <source>
        <dbReference type="SAM" id="Phobius"/>
    </source>
</evidence>
<dbReference type="Pfam" id="PF00015">
    <property type="entry name" value="MCPsignal"/>
    <property type="match status" value="1"/>
</dbReference>
<dbReference type="SMART" id="SM00304">
    <property type="entry name" value="HAMP"/>
    <property type="match status" value="2"/>
</dbReference>
<dbReference type="EMBL" id="SOMN01000019">
    <property type="protein sequence ID" value="TFE25419.1"/>
    <property type="molecule type" value="Genomic_DNA"/>
</dbReference>
<dbReference type="PROSITE" id="PS50111">
    <property type="entry name" value="CHEMOTAXIS_TRANSDUC_2"/>
    <property type="match status" value="1"/>
</dbReference>
<dbReference type="CDD" id="cd06225">
    <property type="entry name" value="HAMP"/>
    <property type="match status" value="1"/>
</dbReference>
<comment type="similarity">
    <text evidence="5">Belongs to the methyl-accepting chemotaxis (MCP) protein family.</text>
</comment>
<dbReference type="SUPFAM" id="SSF58104">
    <property type="entry name" value="Methyl-accepting chemotaxis protein (MCP) signaling domain"/>
    <property type="match status" value="1"/>
</dbReference>
<dbReference type="PANTHER" id="PTHR32089">
    <property type="entry name" value="METHYL-ACCEPTING CHEMOTAXIS PROTEIN MCPB"/>
    <property type="match status" value="1"/>
</dbReference>
<evidence type="ECO:0000256" key="2">
    <source>
        <dbReference type="ARBA" id="ARBA00022475"/>
    </source>
</evidence>
<dbReference type="OrthoDB" id="358716at2"/>
<evidence type="ECO:0000259" key="9">
    <source>
        <dbReference type="PROSITE" id="PS50111"/>
    </source>
</evidence>
<dbReference type="SMART" id="SM00283">
    <property type="entry name" value="MA"/>
    <property type="match status" value="1"/>
</dbReference>
<evidence type="ECO:0000313" key="11">
    <source>
        <dbReference type="EMBL" id="TFE25419.1"/>
    </source>
</evidence>
<gene>
    <name evidence="11" type="ORF">E2980_13990</name>
</gene>
<dbReference type="FunFam" id="1.10.287.950:FF:000001">
    <property type="entry name" value="Methyl-accepting chemotaxis sensory transducer"/>
    <property type="match status" value="1"/>
</dbReference>
<keyword evidence="4 6" id="KW-0807">Transducer</keyword>
<sequence>MKWFLNRKLSTKLIALLSIPILALAITAVSSTQKLDKVSESLIEALYSEAYSNSGGMLNADRDMYQAYVGFRLLLTTDAQDEQFQGYQDEYDENIVQVKDRILKVKENFNAHIEEYADLVHPESRRTAFENFDIFTKEFDQWVSASTAIIDSIQAVPVGQRNDFMERANAADGNFQTARDQLDQVQAIIDIDAENEIKAERKQADRLKIDVVSMVGGALILVILIGWILIRDITVSVKRVAVLANQVADGDLKVEPLEIKSKDEIGQLTQSVNTMVDNLRALITSVLASIQNVSASAQQISASTEEIASGSSSQSHAAQTMNELIREFTDSIDAVAKNAEYAAQLSGQTKQGAEEGGHTVSSSIQGMNHLSRQMSLLQDDSNKIGDIIEVIDDIAEQTNLLALNAAIEAARAGEQGRGFAVVADEVRKLAERSGEATKQIASIIKGMQHNTQQSVKAVTDAVSLSEKTETAFGDIIRKVNEAAKQVTEIAAASEQQAAQSGEVMNAIESIAAASEESTAAAEETASSAQSLAELAEELNASVSKFKI</sequence>
<dbReference type="InterPro" id="IPR004089">
    <property type="entry name" value="MCPsignal_dom"/>
</dbReference>
<dbReference type="GO" id="GO:0007165">
    <property type="term" value="P:signal transduction"/>
    <property type="evidence" value="ECO:0007669"/>
    <property type="project" value="UniProtKB-KW"/>
</dbReference>
<dbReference type="PROSITE" id="PS50885">
    <property type="entry name" value="HAMP"/>
    <property type="match status" value="1"/>
</dbReference>
<dbReference type="RefSeq" id="WP_135152810.1">
    <property type="nucleotide sequence ID" value="NZ_SOMN01000019.1"/>
</dbReference>
<feature type="domain" description="HAMP" evidence="10">
    <location>
        <begin position="231"/>
        <end position="284"/>
    </location>
</feature>
<dbReference type="Pfam" id="PF00672">
    <property type="entry name" value="HAMP"/>
    <property type="match status" value="1"/>
</dbReference>
<comment type="subcellular location">
    <subcellularLocation>
        <location evidence="1">Cell membrane</location>
    </subcellularLocation>
</comment>
<keyword evidence="12" id="KW-1185">Reference proteome</keyword>